<reference evidence="2" key="1">
    <citation type="submission" date="2014-05" db="EMBL/GenBank/DDBJ databases">
        <authorList>
            <person name="Chronopoulou M."/>
        </authorList>
    </citation>
    <scope>NUCLEOTIDE SEQUENCE</scope>
    <source>
        <tissue evidence="2">Whole organism</tissue>
    </source>
</reference>
<feature type="compositionally biased region" description="Basic and acidic residues" evidence="1">
    <location>
        <begin position="1"/>
        <end position="16"/>
    </location>
</feature>
<dbReference type="AlphaFoldDB" id="A0A0K2TDE0"/>
<accession>A0A0K2TDE0</accession>
<protein>
    <submittedName>
        <fullName evidence="2">Uncharacterized protein</fullName>
    </submittedName>
</protein>
<sequence>MTCEEDISRDTEEGPKKGSPCVENRILIEENKRVPFEVPQIIFREDNSAETKEHPKKG</sequence>
<dbReference type="EMBL" id="HACA01006713">
    <property type="protein sequence ID" value="CDW24074.1"/>
    <property type="molecule type" value="Transcribed_RNA"/>
</dbReference>
<evidence type="ECO:0000313" key="2">
    <source>
        <dbReference type="EMBL" id="CDW24074.1"/>
    </source>
</evidence>
<evidence type="ECO:0000256" key="1">
    <source>
        <dbReference type="SAM" id="MobiDB-lite"/>
    </source>
</evidence>
<feature type="region of interest" description="Disordered" evidence="1">
    <location>
        <begin position="1"/>
        <end position="20"/>
    </location>
</feature>
<proteinExistence type="predicted"/>
<organism evidence="2">
    <name type="scientific">Lepeophtheirus salmonis</name>
    <name type="common">Salmon louse</name>
    <name type="synonym">Caligus salmonis</name>
    <dbReference type="NCBI Taxonomy" id="72036"/>
    <lineage>
        <taxon>Eukaryota</taxon>
        <taxon>Metazoa</taxon>
        <taxon>Ecdysozoa</taxon>
        <taxon>Arthropoda</taxon>
        <taxon>Crustacea</taxon>
        <taxon>Multicrustacea</taxon>
        <taxon>Hexanauplia</taxon>
        <taxon>Copepoda</taxon>
        <taxon>Siphonostomatoida</taxon>
        <taxon>Caligidae</taxon>
        <taxon>Lepeophtheirus</taxon>
    </lineage>
</organism>
<name>A0A0K2TDE0_LEPSM</name>